<dbReference type="GO" id="GO:0071978">
    <property type="term" value="P:bacterial-type flagellum-dependent swarming motility"/>
    <property type="evidence" value="ECO:0007669"/>
    <property type="project" value="TreeGrafter"/>
</dbReference>
<accession>A0A3A3YSU1</accession>
<dbReference type="AlphaFoldDB" id="A0A3A3YSU1"/>
<comment type="subcellular location">
    <subcellularLocation>
        <location evidence="2">Cell membrane</location>
        <topology evidence="2">Single-pass membrane protein</topology>
    </subcellularLocation>
</comment>
<dbReference type="EMBL" id="QZEZ01000012">
    <property type="protein sequence ID" value="RJK92807.1"/>
    <property type="molecule type" value="Genomic_DNA"/>
</dbReference>
<sequence>MATTTKAPAADEAAEAPKKSKKMLFIVVGLVVVVVAAAAYFLLLKGGGEEEKEAEPVPGAVLVNEPITLNLADGHYLKVGLALQFTEEAGGGGHGASPDGSQALDRLIEQFSNRPVGELSSPESREKLKEHLLEEIKHDYHDGVMDIYFTEFVIQ</sequence>
<dbReference type="PANTHER" id="PTHR35091:SF2">
    <property type="entry name" value="FLAGELLAR PROTEIN FLIL"/>
    <property type="match status" value="1"/>
</dbReference>
<evidence type="ECO:0000256" key="10">
    <source>
        <dbReference type="RuleBase" id="RU364125"/>
    </source>
</evidence>
<proteinExistence type="inferred from homology"/>
<evidence type="ECO:0000313" key="12">
    <source>
        <dbReference type="Proteomes" id="UP000265614"/>
    </source>
</evidence>
<keyword evidence="9 10" id="KW-0472">Membrane</keyword>
<keyword evidence="8 10" id="KW-1133">Transmembrane helix</keyword>
<evidence type="ECO:0000256" key="5">
    <source>
        <dbReference type="ARBA" id="ARBA00022500"/>
    </source>
</evidence>
<evidence type="ECO:0000256" key="1">
    <source>
        <dbReference type="ARBA" id="ARBA00002254"/>
    </source>
</evidence>
<name>A0A3A3YSU1_9ACTN</name>
<keyword evidence="12" id="KW-1185">Reference proteome</keyword>
<reference evidence="11 12" key="1">
    <citation type="submission" date="2018-09" db="EMBL/GenBank/DDBJ databases">
        <title>YIM 75000 draft genome.</title>
        <authorList>
            <person name="Tang S."/>
            <person name="Feng Y."/>
        </authorList>
    </citation>
    <scope>NUCLEOTIDE SEQUENCE [LARGE SCALE GENOMIC DNA]</scope>
    <source>
        <strain evidence="11 12">YIM 75000</strain>
    </source>
</reference>
<dbReference type="RefSeq" id="WP_119951942.1">
    <property type="nucleotide sequence ID" value="NZ_QZEZ01000012.1"/>
</dbReference>
<evidence type="ECO:0000256" key="7">
    <source>
        <dbReference type="ARBA" id="ARBA00022779"/>
    </source>
</evidence>
<dbReference type="GO" id="GO:0006935">
    <property type="term" value="P:chemotaxis"/>
    <property type="evidence" value="ECO:0007669"/>
    <property type="project" value="UniProtKB-KW"/>
</dbReference>
<dbReference type="OrthoDB" id="3537056at2"/>
<evidence type="ECO:0000256" key="8">
    <source>
        <dbReference type="ARBA" id="ARBA00022989"/>
    </source>
</evidence>
<dbReference type="GO" id="GO:0005886">
    <property type="term" value="C:plasma membrane"/>
    <property type="evidence" value="ECO:0007669"/>
    <property type="project" value="UniProtKB-SubCell"/>
</dbReference>
<evidence type="ECO:0000256" key="2">
    <source>
        <dbReference type="ARBA" id="ARBA00004162"/>
    </source>
</evidence>
<comment type="similarity">
    <text evidence="3 10">Belongs to the FliL family.</text>
</comment>
<protein>
    <recommendedName>
        <fullName evidence="10">Flagellar protein FliL</fullName>
    </recommendedName>
</protein>
<evidence type="ECO:0000256" key="9">
    <source>
        <dbReference type="ARBA" id="ARBA00023136"/>
    </source>
</evidence>
<evidence type="ECO:0000313" key="11">
    <source>
        <dbReference type="EMBL" id="RJK92807.1"/>
    </source>
</evidence>
<keyword evidence="4 10" id="KW-1003">Cell membrane</keyword>
<organism evidence="11 12">
    <name type="scientific">Vallicoccus soli</name>
    <dbReference type="NCBI Taxonomy" id="2339232"/>
    <lineage>
        <taxon>Bacteria</taxon>
        <taxon>Bacillati</taxon>
        <taxon>Actinomycetota</taxon>
        <taxon>Actinomycetes</taxon>
        <taxon>Motilibacterales</taxon>
        <taxon>Vallicoccaceae</taxon>
        <taxon>Vallicoccus</taxon>
    </lineage>
</organism>
<comment type="function">
    <text evidence="1 10">Controls the rotational direction of flagella during chemotaxis.</text>
</comment>
<keyword evidence="7 10" id="KW-0283">Flagellar rotation</keyword>
<dbReference type="InterPro" id="IPR005503">
    <property type="entry name" value="FliL"/>
</dbReference>
<comment type="caution">
    <text evidence="11">The sequence shown here is derived from an EMBL/GenBank/DDBJ whole genome shotgun (WGS) entry which is preliminary data.</text>
</comment>
<evidence type="ECO:0000256" key="3">
    <source>
        <dbReference type="ARBA" id="ARBA00008281"/>
    </source>
</evidence>
<feature type="transmembrane region" description="Helical" evidence="10">
    <location>
        <begin position="23"/>
        <end position="43"/>
    </location>
</feature>
<evidence type="ECO:0000256" key="4">
    <source>
        <dbReference type="ARBA" id="ARBA00022475"/>
    </source>
</evidence>
<dbReference type="GO" id="GO:0009425">
    <property type="term" value="C:bacterial-type flagellum basal body"/>
    <property type="evidence" value="ECO:0007669"/>
    <property type="project" value="InterPro"/>
</dbReference>
<gene>
    <name evidence="11" type="ORF">D5H78_18315</name>
</gene>
<keyword evidence="5 10" id="KW-0145">Chemotaxis</keyword>
<dbReference type="Proteomes" id="UP000265614">
    <property type="component" value="Unassembled WGS sequence"/>
</dbReference>
<dbReference type="Pfam" id="PF03748">
    <property type="entry name" value="FliL"/>
    <property type="match status" value="1"/>
</dbReference>
<dbReference type="PANTHER" id="PTHR35091">
    <property type="entry name" value="FLAGELLAR PROTEIN FLIL"/>
    <property type="match status" value="1"/>
</dbReference>
<keyword evidence="6 10" id="KW-0812">Transmembrane</keyword>
<evidence type="ECO:0000256" key="6">
    <source>
        <dbReference type="ARBA" id="ARBA00022692"/>
    </source>
</evidence>